<evidence type="ECO:0000313" key="10">
    <source>
        <dbReference type="Proteomes" id="UP000474565"/>
    </source>
</evidence>
<comment type="subcellular location">
    <subcellularLocation>
        <location evidence="1">Cell membrane</location>
        <topology evidence="1">Multi-pass membrane protein</topology>
    </subcellularLocation>
</comment>
<comment type="caution">
    <text evidence="9">The sequence shown here is derived from an EMBL/GenBank/DDBJ whole genome shotgun (WGS) entry which is preliminary data.</text>
</comment>
<dbReference type="PANTHER" id="PTHR42920">
    <property type="entry name" value="OS03G0707200 PROTEIN-RELATED"/>
    <property type="match status" value="1"/>
</dbReference>
<evidence type="ECO:0000259" key="8">
    <source>
        <dbReference type="Pfam" id="PF00892"/>
    </source>
</evidence>
<dbReference type="InterPro" id="IPR000620">
    <property type="entry name" value="EamA_dom"/>
</dbReference>
<feature type="region of interest" description="Disordered" evidence="6">
    <location>
        <begin position="323"/>
        <end position="350"/>
    </location>
</feature>
<keyword evidence="5 7" id="KW-0472">Membrane</keyword>
<evidence type="ECO:0000313" key="9">
    <source>
        <dbReference type="EMBL" id="MYM83667.1"/>
    </source>
</evidence>
<keyword evidence="3 7" id="KW-0812">Transmembrane</keyword>
<reference evidence="9 10" key="1">
    <citation type="submission" date="2019-12" db="EMBL/GenBank/DDBJ databases">
        <title>Novel species isolated from a subtropical stream in China.</title>
        <authorList>
            <person name="Lu H."/>
        </authorList>
    </citation>
    <scope>NUCLEOTIDE SEQUENCE [LARGE SCALE GENOMIC DNA]</scope>
    <source>
        <strain evidence="9 10">FT50W</strain>
    </source>
</reference>
<gene>
    <name evidence="9" type="ORF">GTP44_17110</name>
</gene>
<dbReference type="GO" id="GO:0005886">
    <property type="term" value="C:plasma membrane"/>
    <property type="evidence" value="ECO:0007669"/>
    <property type="project" value="UniProtKB-SubCell"/>
</dbReference>
<keyword evidence="2" id="KW-1003">Cell membrane</keyword>
<feature type="transmembrane region" description="Helical" evidence="7">
    <location>
        <begin position="209"/>
        <end position="233"/>
    </location>
</feature>
<dbReference type="AlphaFoldDB" id="A0A6L8MKE4"/>
<feature type="transmembrane region" description="Helical" evidence="7">
    <location>
        <begin position="32"/>
        <end position="52"/>
    </location>
</feature>
<keyword evidence="4 7" id="KW-1133">Transmembrane helix</keyword>
<accession>A0A6L8MKE4</accession>
<dbReference type="PANTHER" id="PTHR42920:SF11">
    <property type="entry name" value="INNER MEMBRANE PROTEIN YTFF"/>
    <property type="match status" value="1"/>
</dbReference>
<dbReference type="EMBL" id="WWCP01000022">
    <property type="protein sequence ID" value="MYM83667.1"/>
    <property type="molecule type" value="Genomic_DNA"/>
</dbReference>
<dbReference type="SUPFAM" id="SSF103481">
    <property type="entry name" value="Multidrug resistance efflux transporter EmrE"/>
    <property type="match status" value="2"/>
</dbReference>
<feature type="domain" description="EamA" evidence="8">
    <location>
        <begin position="4"/>
        <end position="141"/>
    </location>
</feature>
<dbReference type="Pfam" id="PF00892">
    <property type="entry name" value="EamA"/>
    <property type="match status" value="2"/>
</dbReference>
<feature type="transmembrane region" description="Helical" evidence="7">
    <location>
        <begin position="245"/>
        <end position="262"/>
    </location>
</feature>
<feature type="transmembrane region" description="Helical" evidence="7">
    <location>
        <begin position="128"/>
        <end position="147"/>
    </location>
</feature>
<dbReference type="Gene3D" id="1.10.3730.20">
    <property type="match status" value="2"/>
</dbReference>
<evidence type="ECO:0000256" key="1">
    <source>
        <dbReference type="ARBA" id="ARBA00004651"/>
    </source>
</evidence>
<evidence type="ECO:0000256" key="4">
    <source>
        <dbReference type="ARBA" id="ARBA00022989"/>
    </source>
</evidence>
<feature type="compositionally biased region" description="Basic residues" evidence="6">
    <location>
        <begin position="326"/>
        <end position="350"/>
    </location>
</feature>
<feature type="domain" description="EamA" evidence="8">
    <location>
        <begin position="154"/>
        <end position="283"/>
    </location>
</feature>
<organism evidence="9 10">
    <name type="scientific">Duganella lactea</name>
    <dbReference type="NCBI Taxonomy" id="2692173"/>
    <lineage>
        <taxon>Bacteria</taxon>
        <taxon>Pseudomonadati</taxon>
        <taxon>Pseudomonadota</taxon>
        <taxon>Betaproteobacteria</taxon>
        <taxon>Burkholderiales</taxon>
        <taxon>Oxalobacteraceae</taxon>
        <taxon>Telluria group</taxon>
        <taxon>Duganella</taxon>
    </lineage>
</organism>
<feature type="transmembrane region" description="Helical" evidence="7">
    <location>
        <begin position="153"/>
        <end position="172"/>
    </location>
</feature>
<feature type="transmembrane region" description="Helical" evidence="7">
    <location>
        <begin position="268"/>
        <end position="285"/>
    </location>
</feature>
<dbReference type="Proteomes" id="UP000474565">
    <property type="component" value="Unassembled WGS sequence"/>
</dbReference>
<evidence type="ECO:0000256" key="3">
    <source>
        <dbReference type="ARBA" id="ARBA00022692"/>
    </source>
</evidence>
<dbReference type="InterPro" id="IPR051258">
    <property type="entry name" value="Diverse_Substrate_Transporter"/>
</dbReference>
<evidence type="ECO:0000256" key="7">
    <source>
        <dbReference type="SAM" id="Phobius"/>
    </source>
</evidence>
<feature type="transmembrane region" description="Helical" evidence="7">
    <location>
        <begin position="100"/>
        <end position="121"/>
    </location>
</feature>
<feature type="transmembrane region" description="Helical" evidence="7">
    <location>
        <begin position="73"/>
        <end position="94"/>
    </location>
</feature>
<protein>
    <submittedName>
        <fullName evidence="9">EamA family transporter</fullName>
    </submittedName>
</protein>
<sequence length="350" mass="37115">MHQGVLFALLAAASFGASTPVAKMLLGSMPPFTLAALLYLGSGGGLALCLLARRLSRRARVAQAGLTRRDLPWLAGAVLFGGVAGPVFLMYGLARTTGSTASLLLNLEAVLTAALAWCVFGESADRRLVLGMTLIVAGGAVLGWHAGAAQGDTLGAMFIALACLSWAIDNNLTRNVSGSDAMQIATIKGLAAGTVSALLALALGQQLPAFAVALGAGVLGFVGYGLSLVCFVLALRHLGTARTGAYFSTAPFVGAALSLLVLQEAPDALFWVACALMAAGVWLHLSERHAHEHTHEVLTHSHQHRHDEHHQHQHDFEWDGKEPHVHPHHHQAMTHAHAHWPDLHHRHRHQ</sequence>
<evidence type="ECO:0000256" key="2">
    <source>
        <dbReference type="ARBA" id="ARBA00022475"/>
    </source>
</evidence>
<dbReference type="RefSeq" id="WP_161020399.1">
    <property type="nucleotide sequence ID" value="NZ_WWCP01000022.1"/>
</dbReference>
<dbReference type="InterPro" id="IPR037185">
    <property type="entry name" value="EmrE-like"/>
</dbReference>
<feature type="transmembrane region" description="Helical" evidence="7">
    <location>
        <begin position="184"/>
        <end position="203"/>
    </location>
</feature>
<proteinExistence type="predicted"/>
<evidence type="ECO:0000256" key="5">
    <source>
        <dbReference type="ARBA" id="ARBA00023136"/>
    </source>
</evidence>
<evidence type="ECO:0000256" key="6">
    <source>
        <dbReference type="SAM" id="MobiDB-lite"/>
    </source>
</evidence>
<name>A0A6L8MKE4_9BURK</name>